<organism evidence="2 3">
    <name type="scientific">Mucor lusitanicus CBS 277.49</name>
    <dbReference type="NCBI Taxonomy" id="747725"/>
    <lineage>
        <taxon>Eukaryota</taxon>
        <taxon>Fungi</taxon>
        <taxon>Fungi incertae sedis</taxon>
        <taxon>Mucoromycota</taxon>
        <taxon>Mucoromycotina</taxon>
        <taxon>Mucoromycetes</taxon>
        <taxon>Mucorales</taxon>
        <taxon>Mucorineae</taxon>
        <taxon>Mucoraceae</taxon>
        <taxon>Mucor</taxon>
    </lineage>
</organism>
<feature type="compositionally biased region" description="Low complexity" evidence="1">
    <location>
        <begin position="226"/>
        <end position="241"/>
    </location>
</feature>
<dbReference type="OrthoDB" id="2288643at2759"/>
<proteinExistence type="predicted"/>
<dbReference type="STRING" id="747725.A0A168PM51"/>
<gene>
    <name evidence="2" type="ORF">MUCCIDRAFT_158172</name>
</gene>
<dbReference type="EMBL" id="AMYB01000001">
    <property type="protein sequence ID" value="OAD07925.1"/>
    <property type="molecule type" value="Genomic_DNA"/>
</dbReference>
<protein>
    <submittedName>
        <fullName evidence="2">Uncharacterized protein</fullName>
    </submittedName>
</protein>
<keyword evidence="3" id="KW-1185">Reference proteome</keyword>
<reference evidence="2 3" key="1">
    <citation type="submission" date="2015-06" db="EMBL/GenBank/DDBJ databases">
        <title>Expansion of signal transduction pathways in fungi by whole-genome duplication.</title>
        <authorList>
            <consortium name="DOE Joint Genome Institute"/>
            <person name="Corrochano L.M."/>
            <person name="Kuo A."/>
            <person name="Marcet-Houben M."/>
            <person name="Polaino S."/>
            <person name="Salamov A."/>
            <person name="Villalobos J.M."/>
            <person name="Alvarez M.I."/>
            <person name="Avalos J."/>
            <person name="Benito E.P."/>
            <person name="Benoit I."/>
            <person name="Burger G."/>
            <person name="Camino L.P."/>
            <person name="Canovas D."/>
            <person name="Cerda-Olmedo E."/>
            <person name="Cheng J.-F."/>
            <person name="Dominguez A."/>
            <person name="Elias M."/>
            <person name="Eslava A.P."/>
            <person name="Glaser F."/>
            <person name="Grimwood J."/>
            <person name="Gutierrez G."/>
            <person name="Heitman J."/>
            <person name="Henrissat B."/>
            <person name="Iturriaga E.A."/>
            <person name="Lang B.F."/>
            <person name="Lavin J.L."/>
            <person name="Lee S."/>
            <person name="Li W."/>
            <person name="Lindquist E."/>
            <person name="Lopez-Garcia S."/>
            <person name="Luque E.M."/>
            <person name="Marcos A.T."/>
            <person name="Martin J."/>
            <person name="Mccluskey K."/>
            <person name="Medina H.R."/>
            <person name="Miralles-Duran A."/>
            <person name="Miyazaki A."/>
            <person name="Munoz-Torres E."/>
            <person name="Oguiza J.A."/>
            <person name="Ohm R."/>
            <person name="Olmedo M."/>
            <person name="Orejas M."/>
            <person name="Ortiz-Castellanos L."/>
            <person name="Pisabarro A.G."/>
            <person name="Rodriguez-Romero J."/>
            <person name="Ruiz-Herrera J."/>
            <person name="Ruiz-Vazquez R."/>
            <person name="Sanz C."/>
            <person name="Schackwitz W."/>
            <person name="Schmutz J."/>
            <person name="Shahriari M."/>
            <person name="Shelest E."/>
            <person name="Silva-Franco F."/>
            <person name="Soanes D."/>
            <person name="Syed K."/>
            <person name="Tagua V.G."/>
            <person name="Talbot N.J."/>
            <person name="Thon M."/>
            <person name="De Vries R.P."/>
            <person name="Wiebenga A."/>
            <person name="Yadav J.S."/>
            <person name="Braun E.L."/>
            <person name="Baker S."/>
            <person name="Garre V."/>
            <person name="Horwitz B."/>
            <person name="Torres-Martinez S."/>
            <person name="Idnurm A."/>
            <person name="Herrera-Estrella A."/>
            <person name="Gabaldon T."/>
            <person name="Grigoriev I.V."/>
        </authorList>
    </citation>
    <scope>NUCLEOTIDE SEQUENCE [LARGE SCALE GENOMIC DNA]</scope>
    <source>
        <strain evidence="2 3">CBS 277.49</strain>
    </source>
</reference>
<evidence type="ECO:0000313" key="3">
    <source>
        <dbReference type="Proteomes" id="UP000077051"/>
    </source>
</evidence>
<dbReference type="Proteomes" id="UP000077051">
    <property type="component" value="Unassembled WGS sequence"/>
</dbReference>
<sequence>MNTTTLNEAAVAIGKEVTELTLMVATNSAPEGTSLEELRARLEERKKAFQDVNEAITLTSAASRTSGAMMAAPDVGRALDQFEVVLKSRNMDIDVEWERLLPLCLPDDVSNWLDDFNKKNDGHLLGRAELTDKRLIAMVFYKAFSADDARVLSMAMSRADEKSFYDLEYIATMARRMEETVVKRLGGNTAVVSSGSGPGSGSRKRNAGSGSIPVSTEAKKSKWYEPSSVSGPGNAGASAGPWRSRFGKTMQQHPEDGTCKTCNKHFGPEHSCYSVGGSSGSSIEDNKISDSHKFEVFSFYSEENVHVLLGMDTLSKIGIGISGLVSQRGFQTGPSSMFPYEHIYILTRTSVGP</sequence>
<name>A0A168PM51_MUCCL</name>
<comment type="caution">
    <text evidence="2">The sequence shown here is derived from an EMBL/GenBank/DDBJ whole genome shotgun (WGS) entry which is preliminary data.</text>
</comment>
<dbReference type="AlphaFoldDB" id="A0A168PM51"/>
<evidence type="ECO:0000256" key="1">
    <source>
        <dbReference type="SAM" id="MobiDB-lite"/>
    </source>
</evidence>
<evidence type="ECO:0000313" key="2">
    <source>
        <dbReference type="EMBL" id="OAD07925.1"/>
    </source>
</evidence>
<dbReference type="VEuPathDB" id="FungiDB:MUCCIDRAFT_158172"/>
<accession>A0A168PM51</accession>
<feature type="region of interest" description="Disordered" evidence="1">
    <location>
        <begin position="189"/>
        <end position="252"/>
    </location>
</feature>